<dbReference type="PANTHER" id="PTHR43030">
    <property type="entry name" value="PHOSPHOENOLPYRUVATE SYNTHASE"/>
    <property type="match status" value="1"/>
</dbReference>
<dbReference type="InterPro" id="IPR036637">
    <property type="entry name" value="Phosphohistidine_dom_sf"/>
</dbReference>
<dbReference type="InterPro" id="IPR013815">
    <property type="entry name" value="ATP_grasp_subdomain_1"/>
</dbReference>
<evidence type="ECO:0000256" key="3">
    <source>
        <dbReference type="ARBA" id="ARBA00004742"/>
    </source>
</evidence>
<accession>S3L3S6</accession>
<dbReference type="FunFam" id="3.30.1490.20:FF:000010">
    <property type="entry name" value="Phosphoenolpyruvate synthase"/>
    <property type="match status" value="1"/>
</dbReference>
<dbReference type="Proteomes" id="UP000014541">
    <property type="component" value="Unassembled WGS sequence"/>
</dbReference>
<evidence type="ECO:0000256" key="6">
    <source>
        <dbReference type="ARBA" id="ARBA00021623"/>
    </source>
</evidence>
<dbReference type="Gene3D" id="3.30.1490.20">
    <property type="entry name" value="ATP-grasp fold, A domain"/>
    <property type="match status" value="1"/>
</dbReference>
<dbReference type="GO" id="GO:0046872">
    <property type="term" value="F:metal ion binding"/>
    <property type="evidence" value="ECO:0007669"/>
    <property type="project" value="UniProtKB-KW"/>
</dbReference>
<proteinExistence type="inferred from homology"/>
<evidence type="ECO:0000256" key="9">
    <source>
        <dbReference type="ARBA" id="ARBA00022741"/>
    </source>
</evidence>
<gene>
    <name evidence="17" type="ORF">HMPREF9194_01800</name>
</gene>
<evidence type="ECO:0000256" key="10">
    <source>
        <dbReference type="ARBA" id="ARBA00022777"/>
    </source>
</evidence>
<evidence type="ECO:0000256" key="5">
    <source>
        <dbReference type="ARBA" id="ARBA00011996"/>
    </source>
</evidence>
<evidence type="ECO:0000259" key="15">
    <source>
        <dbReference type="Pfam" id="PF00391"/>
    </source>
</evidence>
<evidence type="ECO:0000256" key="13">
    <source>
        <dbReference type="ARBA" id="ARBA00033470"/>
    </source>
</evidence>
<dbReference type="InterPro" id="IPR008279">
    <property type="entry name" value="PEP-util_enz_mobile_dom"/>
</dbReference>
<dbReference type="EC" id="2.7.9.2" evidence="5"/>
<dbReference type="RefSeq" id="WP_016526063.1">
    <property type="nucleotide sequence ID" value="NZ_KE332518.1"/>
</dbReference>
<dbReference type="eggNOG" id="COG0574">
    <property type="taxonomic scope" value="Bacteria"/>
</dbReference>
<dbReference type="AlphaFoldDB" id="S3L3S6"/>
<keyword evidence="12" id="KW-0460">Magnesium</keyword>
<keyword evidence="9" id="KW-0547">Nucleotide-binding</keyword>
<evidence type="ECO:0000259" key="16">
    <source>
        <dbReference type="Pfam" id="PF01326"/>
    </source>
</evidence>
<protein>
    <recommendedName>
        <fullName evidence="6">Phosphoenolpyruvate synthase</fullName>
        <ecNumber evidence="5">2.7.9.2</ecNumber>
    </recommendedName>
    <alternativeName>
        <fullName evidence="13">Pyruvate, water dikinase</fullName>
    </alternativeName>
</protein>
<keyword evidence="17" id="KW-0670">Pyruvate</keyword>
<evidence type="ECO:0000313" key="17">
    <source>
        <dbReference type="EMBL" id="EPF31454.1"/>
    </source>
</evidence>
<dbReference type="UniPathway" id="UPA00138"/>
<dbReference type="Pfam" id="PF00391">
    <property type="entry name" value="PEP-utilizers"/>
    <property type="match status" value="1"/>
</dbReference>
<dbReference type="EMBL" id="ATFF01000006">
    <property type="protein sequence ID" value="EPF31454.1"/>
    <property type="molecule type" value="Genomic_DNA"/>
</dbReference>
<dbReference type="InterPro" id="IPR006319">
    <property type="entry name" value="PEP_synth"/>
</dbReference>
<evidence type="ECO:0000256" key="11">
    <source>
        <dbReference type="ARBA" id="ARBA00022840"/>
    </source>
</evidence>
<name>S3L3S6_TREMA</name>
<dbReference type="Gene3D" id="3.50.30.10">
    <property type="entry name" value="Phosphohistidine domain"/>
    <property type="match status" value="1"/>
</dbReference>
<evidence type="ECO:0000256" key="12">
    <source>
        <dbReference type="ARBA" id="ARBA00022842"/>
    </source>
</evidence>
<dbReference type="SUPFAM" id="SSF52009">
    <property type="entry name" value="Phosphohistidine domain"/>
    <property type="match status" value="1"/>
</dbReference>
<feature type="domain" description="PEP-utilising enzyme mobile" evidence="15">
    <location>
        <begin position="748"/>
        <end position="818"/>
    </location>
</feature>
<sequence>MILDFAQIHKDDILRAGGKGANLGEMTAAGINVPKGFVITAEAYREFLKENKIDEFISRALAEAQADERALLSAAGEFRKKIIAGHFPAQSEKEIREKYAELGESARVAVRSSATAEDLPDASFAGQQETYLNVQGIEDVLIYIRQCYASLWGDRAVSYRFNQGYNQSTVAIAVIIQEMVESEKAGVLFTLNPVTQNKDEMQINASYGLGESIVSGRVTADSYIVNKAGDIIEVNIGSKETQIVYDDKNTKEEPVSEAKRIARALNDTEIAGLVSAALNIEKHYGMPMDIEWAIQNNKIYILQARAITALKNNDDEKLIQKYIQKKPLPKSTKEFIAFQLEKMPFAYRALDFDYMSAINNQKARIFAEGGLVFNSNPVIDDDGIQTLPNNKKGLTPNIVHIFKIIRMLKNFDYCSKVCKEFMTHYEQEMEGIKTLHFENMSLAECGTFMERSYELLQQLAYDRFKYALFPSSLMSKKFTKIIKHVDKNCSAFDFYWQLNNRTAVVTNDISRIADEIKKNAALTEAVLSGEKFKTLCAGFPEFKRLADDFINCNGFKSDYNCYCIEAKTFIEDPDRLVNIVRPLLSTPDASDQDSHNNRNYTTLMQKLRNIYGAEYPRIEHDVRNFRYFHVVREESQYLWETLFYYVRQCVKRINMLLLNSEDYKHGIANLFHRELTEVLKAGRLTDVYKEKIARRNEKFPLAEKVWEASKLLVFDSTGAVLKGVSGSPGTVVGKVRIIRKPEEFYKMQKGDVLVCHLTDPEWTPLFKLASAVVADTGSALSHAAIVAREFNIPAVLGVGFATTRFKDGDMITVDGNAGEVRSDVNMGAAV</sequence>
<comment type="caution">
    <text evidence="17">The sequence shown here is derived from an EMBL/GenBank/DDBJ whole genome shotgun (WGS) entry which is preliminary data.</text>
</comment>
<dbReference type="GO" id="GO:0006094">
    <property type="term" value="P:gluconeogenesis"/>
    <property type="evidence" value="ECO:0007669"/>
    <property type="project" value="UniProtKB-UniPathway"/>
</dbReference>
<keyword evidence="7" id="KW-0808">Transferase</keyword>
<dbReference type="PANTHER" id="PTHR43030:SF1">
    <property type="entry name" value="PHOSPHOENOLPYRUVATE SYNTHASE"/>
    <property type="match status" value="1"/>
</dbReference>
<keyword evidence="10" id="KW-0418">Kinase</keyword>
<keyword evidence="18" id="KW-1185">Reference proteome</keyword>
<dbReference type="SUPFAM" id="SSF56059">
    <property type="entry name" value="Glutathione synthetase ATP-binding domain-like"/>
    <property type="match status" value="1"/>
</dbReference>
<dbReference type="eggNOG" id="COG3848">
    <property type="taxonomic scope" value="Bacteria"/>
</dbReference>
<dbReference type="Gene3D" id="3.30.470.20">
    <property type="entry name" value="ATP-grasp fold, B domain"/>
    <property type="match status" value="1"/>
</dbReference>
<feature type="domain" description="Pyruvate phosphate dikinase AMP/ATP-binding" evidence="16">
    <location>
        <begin position="15"/>
        <end position="322"/>
    </location>
</feature>
<comment type="catalytic activity">
    <reaction evidence="14">
        <text>pyruvate + ATP + H2O = phosphoenolpyruvate + AMP + phosphate + 2 H(+)</text>
        <dbReference type="Rhea" id="RHEA:11364"/>
        <dbReference type="ChEBI" id="CHEBI:15361"/>
        <dbReference type="ChEBI" id="CHEBI:15377"/>
        <dbReference type="ChEBI" id="CHEBI:15378"/>
        <dbReference type="ChEBI" id="CHEBI:30616"/>
        <dbReference type="ChEBI" id="CHEBI:43474"/>
        <dbReference type="ChEBI" id="CHEBI:58702"/>
        <dbReference type="ChEBI" id="CHEBI:456215"/>
        <dbReference type="EC" id="2.7.9.2"/>
    </reaction>
</comment>
<dbReference type="Pfam" id="PF01326">
    <property type="entry name" value="PPDK_N"/>
    <property type="match status" value="1"/>
</dbReference>
<dbReference type="STRING" id="1125699.HMPREF9194_01800"/>
<evidence type="ECO:0000256" key="14">
    <source>
        <dbReference type="ARBA" id="ARBA00047700"/>
    </source>
</evidence>
<evidence type="ECO:0000256" key="4">
    <source>
        <dbReference type="ARBA" id="ARBA00007837"/>
    </source>
</evidence>
<comment type="pathway">
    <text evidence="3">Carbohydrate biosynthesis; gluconeogenesis.</text>
</comment>
<dbReference type="InterPro" id="IPR002192">
    <property type="entry name" value="PPDK_AMP/ATP-bd"/>
</dbReference>
<comment type="cofactor">
    <cofactor evidence="1">
        <name>Mg(2+)</name>
        <dbReference type="ChEBI" id="CHEBI:18420"/>
    </cofactor>
</comment>
<dbReference type="GO" id="GO:0005524">
    <property type="term" value="F:ATP binding"/>
    <property type="evidence" value="ECO:0007669"/>
    <property type="project" value="UniProtKB-KW"/>
</dbReference>
<dbReference type="OrthoDB" id="9765468at2"/>
<keyword evidence="8" id="KW-0479">Metal-binding</keyword>
<evidence type="ECO:0000256" key="8">
    <source>
        <dbReference type="ARBA" id="ARBA00022723"/>
    </source>
</evidence>
<keyword evidence="11" id="KW-0067">ATP-binding</keyword>
<dbReference type="GO" id="GO:0008986">
    <property type="term" value="F:pyruvate, water dikinase activity"/>
    <property type="evidence" value="ECO:0007669"/>
    <property type="project" value="UniProtKB-EC"/>
</dbReference>
<evidence type="ECO:0000256" key="2">
    <source>
        <dbReference type="ARBA" id="ARBA00002988"/>
    </source>
</evidence>
<dbReference type="HOGENOM" id="CLU_005950_0_0_12"/>
<comment type="function">
    <text evidence="2">Catalyzes the phosphorylation of pyruvate to phosphoenolpyruvate.</text>
</comment>
<evidence type="ECO:0000313" key="18">
    <source>
        <dbReference type="Proteomes" id="UP000014541"/>
    </source>
</evidence>
<evidence type="ECO:0000256" key="7">
    <source>
        <dbReference type="ARBA" id="ARBA00022679"/>
    </source>
</evidence>
<reference evidence="17 18" key="1">
    <citation type="submission" date="2013-04" db="EMBL/GenBank/DDBJ databases">
        <title>The Genome Sequence of Treponema maltophilum ATCC 51939.</title>
        <authorList>
            <consortium name="The Broad Institute Genomics Platform"/>
            <person name="Earl A."/>
            <person name="Ward D."/>
            <person name="Feldgarden M."/>
            <person name="Gevers D."/>
            <person name="Leonetti C."/>
            <person name="Blanton J.M."/>
            <person name="Dewhirst F.E."/>
            <person name="Izard J."/>
            <person name="Walker B."/>
            <person name="Young S."/>
            <person name="Zeng Q."/>
            <person name="Gargeya S."/>
            <person name="Fitzgerald M."/>
            <person name="Haas B."/>
            <person name="Abouelleil A."/>
            <person name="Allen A.W."/>
            <person name="Alvarado L."/>
            <person name="Arachchi H.M."/>
            <person name="Berlin A.M."/>
            <person name="Chapman S.B."/>
            <person name="Gainer-Dewar J."/>
            <person name="Goldberg J."/>
            <person name="Griggs A."/>
            <person name="Gujja S."/>
            <person name="Hansen M."/>
            <person name="Howarth C."/>
            <person name="Imamovic A."/>
            <person name="Ireland A."/>
            <person name="Larimer J."/>
            <person name="McCowan C."/>
            <person name="Murphy C."/>
            <person name="Pearson M."/>
            <person name="Poon T.W."/>
            <person name="Priest M."/>
            <person name="Roberts A."/>
            <person name="Saif S."/>
            <person name="Shea T."/>
            <person name="Sisk P."/>
            <person name="Sykes S."/>
            <person name="Wortman J."/>
            <person name="Nusbaum C."/>
            <person name="Birren B."/>
        </authorList>
    </citation>
    <scope>NUCLEOTIDE SEQUENCE [LARGE SCALE GENOMIC DNA]</scope>
    <source>
        <strain evidence="17 18">ATCC 51939</strain>
    </source>
</reference>
<comment type="similarity">
    <text evidence="4">Belongs to the PEP-utilizing enzyme family.</text>
</comment>
<evidence type="ECO:0000256" key="1">
    <source>
        <dbReference type="ARBA" id="ARBA00001946"/>
    </source>
</evidence>
<dbReference type="PATRIC" id="fig|1125699.3.peg.1819"/>
<organism evidence="17 18">
    <name type="scientific">Treponema maltophilum ATCC 51939</name>
    <dbReference type="NCBI Taxonomy" id="1125699"/>
    <lineage>
        <taxon>Bacteria</taxon>
        <taxon>Pseudomonadati</taxon>
        <taxon>Spirochaetota</taxon>
        <taxon>Spirochaetia</taxon>
        <taxon>Spirochaetales</taxon>
        <taxon>Treponemataceae</taxon>
        <taxon>Treponema</taxon>
    </lineage>
</organism>